<comment type="similarity">
    <text evidence="2">Belongs to the ABC transporter superfamily. ABCB family. Multidrug resistance exporter (TC 3.A.1.201) subfamily.</text>
</comment>
<dbReference type="CDD" id="cd18578">
    <property type="entry name" value="ABC_6TM_Pgp_ABCB1_D2_like"/>
    <property type="match status" value="1"/>
</dbReference>
<dbReference type="GO" id="GO:0016887">
    <property type="term" value="F:ATP hydrolysis activity"/>
    <property type="evidence" value="ECO:0007669"/>
    <property type="project" value="InterPro"/>
</dbReference>
<feature type="transmembrane region" description="Helical" evidence="13">
    <location>
        <begin position="730"/>
        <end position="754"/>
    </location>
</feature>
<protein>
    <submittedName>
        <fullName evidence="16">Multidrug resistance protein 1-like</fullName>
    </submittedName>
</protein>
<feature type="transmembrane region" description="Helical" evidence="13">
    <location>
        <begin position="118"/>
        <end position="138"/>
    </location>
</feature>
<dbReference type="GO" id="GO:0090374">
    <property type="term" value="P:oligopeptide export from mitochondrion"/>
    <property type="evidence" value="ECO:0007669"/>
    <property type="project" value="TreeGrafter"/>
</dbReference>
<evidence type="ECO:0000256" key="8">
    <source>
        <dbReference type="ARBA" id="ARBA00022967"/>
    </source>
</evidence>
<evidence type="ECO:0000256" key="3">
    <source>
        <dbReference type="ARBA" id="ARBA00022448"/>
    </source>
</evidence>
<evidence type="ECO:0000256" key="6">
    <source>
        <dbReference type="ARBA" id="ARBA00022741"/>
    </source>
</evidence>
<evidence type="ECO:0000256" key="2">
    <source>
        <dbReference type="ARBA" id="ARBA00007577"/>
    </source>
</evidence>
<evidence type="ECO:0000256" key="13">
    <source>
        <dbReference type="SAM" id="Phobius"/>
    </source>
</evidence>
<comment type="caution">
    <text evidence="16">The sequence shown here is derived from an EMBL/GenBank/DDBJ whole genome shotgun (WGS) entry which is preliminary data.</text>
</comment>
<dbReference type="PROSITE" id="PS50929">
    <property type="entry name" value="ABC_TM1F"/>
    <property type="match status" value="2"/>
</dbReference>
<keyword evidence="3" id="KW-0813">Transport</keyword>
<feature type="domain" description="ABC transmembrane type-1" evidence="15">
    <location>
        <begin position="1"/>
        <end position="146"/>
    </location>
</feature>
<dbReference type="Gene3D" id="1.20.1560.10">
    <property type="entry name" value="ABC transporter type 1, transmembrane domain"/>
    <property type="match status" value="1"/>
</dbReference>
<feature type="transmembrane region" description="Helical" evidence="13">
    <location>
        <begin position="6"/>
        <end position="24"/>
    </location>
</feature>
<dbReference type="FunFam" id="1.20.1560.10:FF:000121">
    <property type="entry name" value="ABC transporter B family member 9"/>
    <property type="match status" value="1"/>
</dbReference>
<feature type="region of interest" description="Disordered" evidence="12">
    <location>
        <begin position="436"/>
        <end position="490"/>
    </location>
</feature>
<accession>A0AAV4JXM4</accession>
<dbReference type="PROSITE" id="PS00211">
    <property type="entry name" value="ABC_TRANSPORTER_1"/>
    <property type="match status" value="2"/>
</dbReference>
<reference evidence="16 17" key="1">
    <citation type="journal article" date="2021" name="Elife">
        <title>Chloroplast acquisition without the gene transfer in kleptoplastic sea slugs, Plakobranchus ocellatus.</title>
        <authorList>
            <person name="Maeda T."/>
            <person name="Takahashi S."/>
            <person name="Yoshida T."/>
            <person name="Shimamura S."/>
            <person name="Takaki Y."/>
            <person name="Nagai Y."/>
            <person name="Toyoda A."/>
            <person name="Suzuki Y."/>
            <person name="Arimoto A."/>
            <person name="Ishii H."/>
            <person name="Satoh N."/>
            <person name="Nishiyama T."/>
            <person name="Hasebe M."/>
            <person name="Maruyama T."/>
            <person name="Minagawa J."/>
            <person name="Obokata J."/>
            <person name="Shigenobu S."/>
        </authorList>
    </citation>
    <scope>NUCLEOTIDE SEQUENCE [LARGE SCALE GENOMIC DNA]</scope>
</reference>
<dbReference type="PROSITE" id="PS50893">
    <property type="entry name" value="ABC_TRANSPORTER_2"/>
    <property type="match status" value="2"/>
</dbReference>
<feature type="compositionally biased region" description="Polar residues" evidence="12">
    <location>
        <begin position="446"/>
        <end position="457"/>
    </location>
</feature>
<dbReference type="FunFam" id="3.40.50.300:FF:000302">
    <property type="entry name" value="ATP-binding cassette subfamily B member 5"/>
    <property type="match status" value="1"/>
</dbReference>
<evidence type="ECO:0000259" key="14">
    <source>
        <dbReference type="PROSITE" id="PS50893"/>
    </source>
</evidence>
<keyword evidence="8" id="KW-1278">Translocase</keyword>
<keyword evidence="5" id="KW-0677">Repeat</keyword>
<dbReference type="SUPFAM" id="SSF90123">
    <property type="entry name" value="ABC transporter transmembrane region"/>
    <property type="match status" value="2"/>
</dbReference>
<feature type="transmembrane region" description="Helical" evidence="13">
    <location>
        <begin position="75"/>
        <end position="98"/>
    </location>
</feature>
<evidence type="ECO:0000256" key="10">
    <source>
        <dbReference type="ARBA" id="ARBA00023136"/>
    </source>
</evidence>
<dbReference type="CDD" id="cd18577">
    <property type="entry name" value="ABC_6TM_Pgp_ABCB1_D1_like"/>
    <property type="match status" value="1"/>
</dbReference>
<proteinExistence type="inferred from homology"/>
<evidence type="ECO:0000256" key="9">
    <source>
        <dbReference type="ARBA" id="ARBA00022989"/>
    </source>
</evidence>
<dbReference type="GO" id="GO:0005743">
    <property type="term" value="C:mitochondrial inner membrane"/>
    <property type="evidence" value="ECO:0007669"/>
    <property type="project" value="TreeGrafter"/>
</dbReference>
<feature type="transmembrane region" description="Helical" evidence="13">
    <location>
        <begin position="766"/>
        <end position="788"/>
    </location>
</feature>
<evidence type="ECO:0000256" key="4">
    <source>
        <dbReference type="ARBA" id="ARBA00022692"/>
    </source>
</evidence>
<dbReference type="GO" id="GO:0015421">
    <property type="term" value="F:ABC-type oligopeptide transporter activity"/>
    <property type="evidence" value="ECO:0007669"/>
    <property type="project" value="TreeGrafter"/>
</dbReference>
<name>A0AAV4JXM4_9GAST</name>
<evidence type="ECO:0000256" key="12">
    <source>
        <dbReference type="SAM" id="MobiDB-lite"/>
    </source>
</evidence>
<keyword evidence="7" id="KW-0067">ATP-binding</keyword>
<evidence type="ECO:0000256" key="5">
    <source>
        <dbReference type="ARBA" id="ARBA00022737"/>
    </source>
</evidence>
<keyword evidence="4 13" id="KW-0812">Transmembrane</keyword>
<evidence type="ECO:0000256" key="1">
    <source>
        <dbReference type="ARBA" id="ARBA00004141"/>
    </source>
</evidence>
<dbReference type="InterPro" id="IPR017871">
    <property type="entry name" value="ABC_transporter-like_CS"/>
</dbReference>
<dbReference type="InterPro" id="IPR027417">
    <property type="entry name" value="P-loop_NTPase"/>
</dbReference>
<keyword evidence="9 13" id="KW-1133">Transmembrane helix</keyword>
<keyword evidence="17" id="KW-1185">Reference proteome</keyword>
<keyword evidence="6" id="KW-0547">Nucleotide-binding</keyword>
<keyword evidence="10 13" id="KW-0472">Membrane</keyword>
<dbReference type="Pfam" id="PF00005">
    <property type="entry name" value="ABC_tran"/>
    <property type="match status" value="2"/>
</dbReference>
<evidence type="ECO:0000259" key="15">
    <source>
        <dbReference type="PROSITE" id="PS50929"/>
    </source>
</evidence>
<comment type="subcellular location">
    <subcellularLocation>
        <location evidence="1">Membrane</location>
        <topology evidence="1">Multi-pass membrane protein</topology>
    </subcellularLocation>
</comment>
<dbReference type="InterPro" id="IPR036640">
    <property type="entry name" value="ABC1_TM_sf"/>
</dbReference>
<dbReference type="Proteomes" id="UP000762676">
    <property type="component" value="Unassembled WGS sequence"/>
</dbReference>
<dbReference type="PANTHER" id="PTHR43394:SF18">
    <property type="entry name" value="ABC TRANSPORTER B FAMILY MEMBER 11-LIKE"/>
    <property type="match status" value="1"/>
</dbReference>
<keyword evidence="11" id="KW-0325">Glycoprotein</keyword>
<sequence>MSLTPLLAFFASLMGKIMTTYSALEQAKYAKAGAIAEEVLSCIRTVISFNGHPREISRYSAALKESQRLGIKKNVVTGLSVGTTMLIMFCAYGLAFWYGSRQVNDYNESGGHDGLSPGSVFSVFFSVMVGSFALGSASPHIQAVLTAKGSAGTVYSIIKEEPPIDASDQGGKKPESVTGNIELRDVTFSYPTRKEVQVLKSFDLSIKAGQTVALVGSSGCGKSTIINLLQRFYDPDQGNITLDGEDLTQLNLHWLRNKIGVVSQEPILFGMSIKENISLGRPGVTDDGIIQAAKMSNAHNFITSLPHGYDTLVGERGAQLSGGQKQRVAIARALVRDPKILLLDEATSALDSEAEGIVQAALDKAREGRTTVVVAHRLSTIQNADLIYVLENGKVVESGIHKELMERQGPYYHLVMLQTIAEEKEDEHDEFIGEKANSAPGRKQSLKNNAQRQLSTQHSKEGSPAKKTNLFRATSKQTEEEDEDKDIPRPGFVQMFKSNTPEWPYITFGCVGAIANGAIFPVFAVFFSEVFKTFTKTGQELLDQGLLWAMMYIALGGLSFIANLIQSSMFGVSGERLTTRLRAKTFTNILRQDVEYFDDSKHSTGALTTRLATDASMVRTATGIRLAMIVQSVTSMAAGITIAFVFGWKLALVILAMAPIMVISGVLNMAIMKGNQQRDTKLLEAAGKTASECIENIRTVQSLAQEPFFYEKYCEQLVKPHKENMKQAQVYGLCYGFSQSVIFFMYAAAFRFGAYLVAHDGMEADLVFRVFFAIAFTGMSMGQAASFLPDYSKAQLSAGHIFNILDLVPKIDVYSTSGQPKPTKSVSVELQNIQFSYPSRPEVTVLKGIDIHIEAGQTVALVGQSGCGKSTIISLLQRYYDPNQGGIVIDGLNLKEYNVRSLRSLISVVSQEPVLFNCSIRDNIAYGLDTEVPMADIIAAARTANAHDFISDMPQGYDTMVGEKGTQLSGGQKQRVAIARALIRNPKILLLDEATSALDTHSEKVVQAALDKAREGRTCVLIAHRLSTIQNADVIYAMEDGKVMESGSHQELLAKRGVYFTLVQGQQFQKAD</sequence>
<organism evidence="16 17">
    <name type="scientific">Elysia marginata</name>
    <dbReference type="NCBI Taxonomy" id="1093978"/>
    <lineage>
        <taxon>Eukaryota</taxon>
        <taxon>Metazoa</taxon>
        <taxon>Spiralia</taxon>
        <taxon>Lophotrochozoa</taxon>
        <taxon>Mollusca</taxon>
        <taxon>Gastropoda</taxon>
        <taxon>Heterobranchia</taxon>
        <taxon>Euthyneura</taxon>
        <taxon>Panpulmonata</taxon>
        <taxon>Sacoglossa</taxon>
        <taxon>Placobranchoidea</taxon>
        <taxon>Plakobranchidae</taxon>
        <taxon>Elysia</taxon>
    </lineage>
</organism>
<feature type="transmembrane region" description="Helical" evidence="13">
    <location>
        <begin position="505"/>
        <end position="526"/>
    </location>
</feature>
<dbReference type="CDD" id="cd03249">
    <property type="entry name" value="ABC_MTABC3_MDL1_MDL2"/>
    <property type="match status" value="2"/>
</dbReference>
<feature type="domain" description="ABC transporter" evidence="14">
    <location>
        <begin position="181"/>
        <end position="417"/>
    </location>
</feature>
<dbReference type="EMBL" id="BMAT01010411">
    <property type="protein sequence ID" value="GFS26450.1"/>
    <property type="molecule type" value="Genomic_DNA"/>
</dbReference>
<dbReference type="InterPro" id="IPR011527">
    <property type="entry name" value="ABC1_TM_dom"/>
</dbReference>
<dbReference type="FunFam" id="3.40.50.300:FF:000479">
    <property type="entry name" value="Multidrug resistance protein 1A"/>
    <property type="match status" value="1"/>
</dbReference>
<dbReference type="SMART" id="SM00382">
    <property type="entry name" value="AAA"/>
    <property type="match status" value="2"/>
</dbReference>
<evidence type="ECO:0000256" key="11">
    <source>
        <dbReference type="ARBA" id="ARBA00023180"/>
    </source>
</evidence>
<feature type="transmembrane region" description="Helical" evidence="13">
    <location>
        <begin position="546"/>
        <end position="565"/>
    </location>
</feature>
<feature type="domain" description="ABC transmembrane type-1" evidence="15">
    <location>
        <begin position="508"/>
        <end position="793"/>
    </location>
</feature>
<dbReference type="InterPro" id="IPR003439">
    <property type="entry name" value="ABC_transporter-like_ATP-bd"/>
</dbReference>
<dbReference type="AlphaFoldDB" id="A0AAV4JXM4"/>
<feature type="transmembrane region" description="Helical" evidence="13">
    <location>
        <begin position="652"/>
        <end position="671"/>
    </location>
</feature>
<dbReference type="PANTHER" id="PTHR43394">
    <property type="entry name" value="ATP-DEPENDENT PERMEASE MDL1, MITOCHONDRIAL"/>
    <property type="match status" value="1"/>
</dbReference>
<dbReference type="Gene3D" id="3.40.50.300">
    <property type="entry name" value="P-loop containing nucleotide triphosphate hydrolases"/>
    <property type="match status" value="2"/>
</dbReference>
<dbReference type="SUPFAM" id="SSF52540">
    <property type="entry name" value="P-loop containing nucleoside triphosphate hydrolases"/>
    <property type="match status" value="2"/>
</dbReference>
<evidence type="ECO:0000313" key="16">
    <source>
        <dbReference type="EMBL" id="GFS26450.1"/>
    </source>
</evidence>
<dbReference type="GO" id="GO:0005524">
    <property type="term" value="F:ATP binding"/>
    <property type="evidence" value="ECO:0007669"/>
    <property type="project" value="UniProtKB-KW"/>
</dbReference>
<dbReference type="InterPro" id="IPR003593">
    <property type="entry name" value="AAA+_ATPase"/>
</dbReference>
<evidence type="ECO:0000256" key="7">
    <source>
        <dbReference type="ARBA" id="ARBA00022840"/>
    </source>
</evidence>
<dbReference type="InterPro" id="IPR039421">
    <property type="entry name" value="Type_1_exporter"/>
</dbReference>
<feature type="domain" description="ABC transporter" evidence="14">
    <location>
        <begin position="828"/>
        <end position="1065"/>
    </location>
</feature>
<feature type="transmembrane region" description="Helical" evidence="13">
    <location>
        <begin position="626"/>
        <end position="646"/>
    </location>
</feature>
<evidence type="ECO:0000313" key="17">
    <source>
        <dbReference type="Proteomes" id="UP000762676"/>
    </source>
</evidence>
<gene>
    <name evidence="16" type="ORF">ElyMa_005215000</name>
</gene>
<dbReference type="Pfam" id="PF00664">
    <property type="entry name" value="ABC_membrane"/>
    <property type="match status" value="2"/>
</dbReference>